<dbReference type="InterPro" id="IPR050583">
    <property type="entry name" value="Mycobacterial_A85_antigen"/>
</dbReference>
<dbReference type="Gene3D" id="3.40.50.1820">
    <property type="entry name" value="alpha/beta hydrolase"/>
    <property type="match status" value="1"/>
</dbReference>
<dbReference type="InterPro" id="IPR000801">
    <property type="entry name" value="Esterase-like"/>
</dbReference>
<sequence>MIFTGSIYSQSLDIDTWLHIVYPDRSCQSVPPKVIYMLHGSSGNSSNWIENTMLPLYAQEYNVVFILPEVGNTWYRDIPYRGNYFTYVVQELPDMISNIFKFPTDRENVAIMGNSMGAYGALKCALLHPEKFSLCASFSTACVTVREYLDELREQKEDIQNPNMLSVFGSELKCNDDDELLKLAKKANKSDLSPKIYMSIGNQDFLYEPNIDFSKKMKQLNLDYTFEIWDGEHNWHFWNESLKHVLDKYYA</sequence>
<gene>
    <name evidence="1" type="ORF">SAMN04487772_10919</name>
</gene>
<evidence type="ECO:0000313" key="2">
    <source>
        <dbReference type="Proteomes" id="UP000199800"/>
    </source>
</evidence>
<dbReference type="Pfam" id="PF00756">
    <property type="entry name" value="Esterase"/>
    <property type="match status" value="1"/>
</dbReference>
<protein>
    <submittedName>
        <fullName evidence="1">S-formylglutathione hydrolase FrmB</fullName>
    </submittedName>
</protein>
<keyword evidence="1" id="KW-0378">Hydrolase</keyword>
<dbReference type="PANTHER" id="PTHR48098">
    <property type="entry name" value="ENTEROCHELIN ESTERASE-RELATED"/>
    <property type="match status" value="1"/>
</dbReference>
<dbReference type="SUPFAM" id="SSF53474">
    <property type="entry name" value="alpha/beta-Hydrolases"/>
    <property type="match status" value="1"/>
</dbReference>
<dbReference type="RefSeq" id="WP_092477632.1">
    <property type="nucleotide sequence ID" value="NZ_FOHN01000009.1"/>
</dbReference>
<dbReference type="EMBL" id="FOHN01000009">
    <property type="protein sequence ID" value="SET14266.1"/>
    <property type="molecule type" value="Genomic_DNA"/>
</dbReference>
<name>A0A1I0C484_9FIRM</name>
<dbReference type="AlphaFoldDB" id="A0A1I0C484"/>
<organism evidence="1 2">
    <name type="scientific">[Clostridium] polysaccharolyticum</name>
    <dbReference type="NCBI Taxonomy" id="29364"/>
    <lineage>
        <taxon>Bacteria</taxon>
        <taxon>Bacillati</taxon>
        <taxon>Bacillota</taxon>
        <taxon>Clostridia</taxon>
        <taxon>Lachnospirales</taxon>
        <taxon>Lachnospiraceae</taxon>
    </lineage>
</organism>
<dbReference type="GO" id="GO:0016747">
    <property type="term" value="F:acyltransferase activity, transferring groups other than amino-acyl groups"/>
    <property type="evidence" value="ECO:0007669"/>
    <property type="project" value="TreeGrafter"/>
</dbReference>
<proteinExistence type="predicted"/>
<dbReference type="OrthoDB" id="9803578at2"/>
<reference evidence="1 2" key="1">
    <citation type="submission" date="2016-10" db="EMBL/GenBank/DDBJ databases">
        <authorList>
            <person name="de Groot N.N."/>
        </authorList>
    </citation>
    <scope>NUCLEOTIDE SEQUENCE [LARGE SCALE GENOMIC DNA]</scope>
    <source>
        <strain evidence="1 2">DSM 1801</strain>
    </source>
</reference>
<keyword evidence="2" id="KW-1185">Reference proteome</keyword>
<accession>A0A1I0C484</accession>
<dbReference type="PANTHER" id="PTHR48098:SF1">
    <property type="entry name" value="DIACYLGLYCEROL ACYLTRANSFERASE_MYCOLYLTRANSFERASE AG85A"/>
    <property type="match status" value="1"/>
</dbReference>
<dbReference type="GO" id="GO:0016787">
    <property type="term" value="F:hydrolase activity"/>
    <property type="evidence" value="ECO:0007669"/>
    <property type="project" value="UniProtKB-KW"/>
</dbReference>
<dbReference type="STRING" id="29364.SAMN04487772_10919"/>
<evidence type="ECO:0000313" key="1">
    <source>
        <dbReference type="EMBL" id="SET14266.1"/>
    </source>
</evidence>
<dbReference type="InterPro" id="IPR029058">
    <property type="entry name" value="AB_hydrolase_fold"/>
</dbReference>
<dbReference type="Proteomes" id="UP000199800">
    <property type="component" value="Unassembled WGS sequence"/>
</dbReference>